<dbReference type="InterPro" id="IPR016036">
    <property type="entry name" value="Malonyl_transacylase_ACP-bd"/>
</dbReference>
<gene>
    <name evidence="4" type="ORF">K9S39_12935</name>
</gene>
<sequence length="354" mass="36949">MPQTPLAGPVTAASAADRARCRGAAARHASRPVALLLPGQGSQYPRMTAGLYGTVAAFTEALDEVFDAMGREGARIRADWLAEQSELPMDHVLRAQPLLFAVDYALGRTVESWGVRPAALLGHSIGELAAATLAGVFSVHDAAHVVLDRVVRLAHSPPGGMIAVAASADQLAPFLDCEVVVAAVNAPLQTVLAGPEGALRAVGERLRVRGVAVRPVPALSPFHSPAIAPYAMGATAVLASVARHSPAVPIHSCATAAPLTAREIADPVYWAAQPVAKVRFWPALQGLLASGEFSLVEAGPGRGLSLLARQHPAVRRGDSGVLPLSPRRVRGPEDEVATLDAARQALRRELEPRA</sequence>
<evidence type="ECO:0000313" key="4">
    <source>
        <dbReference type="EMBL" id="UQA92607.1"/>
    </source>
</evidence>
<dbReference type="InterPro" id="IPR050091">
    <property type="entry name" value="PKS_NRPS_Biosynth_Enz"/>
</dbReference>
<dbReference type="Pfam" id="PF00698">
    <property type="entry name" value="Acyl_transf_1"/>
    <property type="match status" value="1"/>
</dbReference>
<name>A0ABY4M4B8_9ACTN</name>
<dbReference type="InterPro" id="IPR014043">
    <property type="entry name" value="Acyl_transferase_dom"/>
</dbReference>
<evidence type="ECO:0000313" key="5">
    <source>
        <dbReference type="Proteomes" id="UP000830115"/>
    </source>
</evidence>
<dbReference type="SUPFAM" id="SSF52151">
    <property type="entry name" value="FabD/lysophospholipase-like"/>
    <property type="match status" value="1"/>
</dbReference>
<dbReference type="EMBL" id="CP086322">
    <property type="protein sequence ID" value="UQA92607.1"/>
    <property type="molecule type" value="Genomic_DNA"/>
</dbReference>
<dbReference type="Gene3D" id="3.40.366.10">
    <property type="entry name" value="Malonyl-Coenzyme A Acyl Carrier Protein, domain 2"/>
    <property type="match status" value="1"/>
</dbReference>
<dbReference type="InterPro" id="IPR001227">
    <property type="entry name" value="Ac_transferase_dom_sf"/>
</dbReference>
<reference evidence="4" key="1">
    <citation type="submission" date="2021-10" db="EMBL/GenBank/DDBJ databases">
        <title>Streptomyces nigrumlapis sp.nov.,an antimicrobial producing actinobacterium isolated from Black Gobi rocks.</title>
        <authorList>
            <person name="Wen Y."/>
            <person name="Zhang W."/>
            <person name="Liu X.G."/>
        </authorList>
    </citation>
    <scope>NUCLEOTIDE SEQUENCE</scope>
    <source>
        <strain evidence="4">ST13-2-2</strain>
    </source>
</reference>
<dbReference type="Gene3D" id="3.30.70.3290">
    <property type="match status" value="1"/>
</dbReference>
<dbReference type="SMART" id="SM00827">
    <property type="entry name" value="PKS_AT"/>
    <property type="match status" value="1"/>
</dbReference>
<dbReference type="Gene3D" id="3.30.70.250">
    <property type="entry name" value="Malonyl-CoA ACP transacylase, ACP-binding"/>
    <property type="match status" value="1"/>
</dbReference>
<dbReference type="PANTHER" id="PTHR43775">
    <property type="entry name" value="FATTY ACID SYNTHASE"/>
    <property type="match status" value="1"/>
</dbReference>
<feature type="domain" description="Malonyl-CoA:ACP transacylase (MAT)" evidence="3">
    <location>
        <begin position="36"/>
        <end position="329"/>
    </location>
</feature>
<protein>
    <submittedName>
        <fullName evidence="4">Acyltransferase domain-containing protein</fullName>
    </submittedName>
</protein>
<dbReference type="Proteomes" id="UP000830115">
    <property type="component" value="Chromosome"/>
</dbReference>
<keyword evidence="5" id="KW-1185">Reference proteome</keyword>
<accession>A0ABY4M4B8</accession>
<evidence type="ECO:0000259" key="3">
    <source>
        <dbReference type="SMART" id="SM00827"/>
    </source>
</evidence>
<dbReference type="InterPro" id="IPR016035">
    <property type="entry name" value="Acyl_Trfase/lysoPLipase"/>
</dbReference>
<evidence type="ECO:0000256" key="2">
    <source>
        <dbReference type="ARBA" id="ARBA00022553"/>
    </source>
</evidence>
<dbReference type="GO" id="GO:0016746">
    <property type="term" value="F:acyltransferase activity"/>
    <property type="evidence" value="ECO:0007669"/>
    <property type="project" value="UniProtKB-KW"/>
</dbReference>
<keyword evidence="1" id="KW-0596">Phosphopantetheine</keyword>
<dbReference type="SUPFAM" id="SSF55048">
    <property type="entry name" value="Probable ACP-binding domain of malonyl-CoA ACP transacylase"/>
    <property type="match status" value="1"/>
</dbReference>
<dbReference type="RefSeq" id="WP_248863473.1">
    <property type="nucleotide sequence ID" value="NZ_CP086322.1"/>
</dbReference>
<evidence type="ECO:0000256" key="1">
    <source>
        <dbReference type="ARBA" id="ARBA00022450"/>
    </source>
</evidence>
<keyword evidence="4" id="KW-0012">Acyltransferase</keyword>
<keyword evidence="2" id="KW-0597">Phosphoprotein</keyword>
<organism evidence="4 5">
    <name type="scientific">Streptomyces halobius</name>
    <dbReference type="NCBI Taxonomy" id="2879846"/>
    <lineage>
        <taxon>Bacteria</taxon>
        <taxon>Bacillati</taxon>
        <taxon>Actinomycetota</taxon>
        <taxon>Actinomycetes</taxon>
        <taxon>Kitasatosporales</taxon>
        <taxon>Streptomycetaceae</taxon>
        <taxon>Streptomyces</taxon>
    </lineage>
</organism>
<dbReference type="PANTHER" id="PTHR43775:SF37">
    <property type="entry name" value="SI:DKEY-61P9.11"/>
    <property type="match status" value="1"/>
</dbReference>
<proteinExistence type="predicted"/>
<keyword evidence="4" id="KW-0808">Transferase</keyword>